<sequence>MWIIIFALPDLSLKESLGNENIAIVPHDDSRVIEIVNQSLYAKALVENFEDQFGRKNYPSFLIISDKAPQHLRDIDAIVGFRNIVALSTIIKGHEHSLTSTFVAFPLYSDYFDFYPITITKDDDGFLTQSPSILGYDDERSKFTGQTSPSLAGPGHVRAECTGHLFDQLHKVWQRRYLKKRYSEYSTRILFRSLEMAFQASTLPFKNHSTIYDYGASSSLWVSALEILSHPKKGSANLLTVIELMDKYDWLHKDLKRHSYVINYRGKRKQVNLSQKLYKELYDTRNAFLHGNPVTPNRLKPFGRKNGDYRGRT</sequence>
<evidence type="ECO:0000313" key="2">
    <source>
        <dbReference type="Proteomes" id="UP000603434"/>
    </source>
</evidence>
<organism evidence="1 2">
    <name type="scientific">Candidatus Desulfatibia profunda</name>
    <dbReference type="NCBI Taxonomy" id="2841695"/>
    <lineage>
        <taxon>Bacteria</taxon>
        <taxon>Pseudomonadati</taxon>
        <taxon>Thermodesulfobacteriota</taxon>
        <taxon>Desulfobacteria</taxon>
        <taxon>Desulfobacterales</taxon>
        <taxon>Desulfobacterales incertae sedis</taxon>
        <taxon>Candidatus Desulfatibia</taxon>
    </lineage>
</organism>
<accession>A0A8J6NQT9</accession>
<proteinExistence type="predicted"/>
<evidence type="ECO:0000313" key="1">
    <source>
        <dbReference type="EMBL" id="MBC8360460.1"/>
    </source>
</evidence>
<dbReference type="AlphaFoldDB" id="A0A8J6NQT9"/>
<protein>
    <recommendedName>
        <fullName evidence="3">Apea-like HEPN domain-containing protein</fullName>
    </recommendedName>
</protein>
<dbReference type="Proteomes" id="UP000603434">
    <property type="component" value="Unassembled WGS sequence"/>
</dbReference>
<reference evidence="1 2" key="1">
    <citation type="submission" date="2020-08" db="EMBL/GenBank/DDBJ databases">
        <title>Bridging the membrane lipid divide: bacteria of the FCB group superphylum have the potential to synthesize archaeal ether lipids.</title>
        <authorList>
            <person name="Villanueva L."/>
            <person name="Von Meijenfeldt F.A.B."/>
            <person name="Westbye A.B."/>
            <person name="Yadav S."/>
            <person name="Hopmans E.C."/>
            <person name="Dutilh B.E."/>
            <person name="Sinninghe Damste J.S."/>
        </authorList>
    </citation>
    <scope>NUCLEOTIDE SEQUENCE [LARGE SCALE GENOMIC DNA]</scope>
    <source>
        <strain evidence="1">NIOZ-UU30</strain>
    </source>
</reference>
<gene>
    <name evidence="1" type="ORF">H8E23_03550</name>
</gene>
<dbReference type="EMBL" id="JACNJH010000090">
    <property type="protein sequence ID" value="MBC8360460.1"/>
    <property type="molecule type" value="Genomic_DNA"/>
</dbReference>
<evidence type="ECO:0008006" key="3">
    <source>
        <dbReference type="Google" id="ProtNLM"/>
    </source>
</evidence>
<comment type="caution">
    <text evidence="1">The sequence shown here is derived from an EMBL/GenBank/DDBJ whole genome shotgun (WGS) entry which is preliminary data.</text>
</comment>
<name>A0A8J6NQT9_9BACT</name>